<dbReference type="Proteomes" id="UP000287798">
    <property type="component" value="Unassembled WGS sequence"/>
</dbReference>
<organism evidence="3 4">
    <name type="scientific">Thiohalobacter thiocyanaticus</name>
    <dbReference type="NCBI Taxonomy" id="585455"/>
    <lineage>
        <taxon>Bacteria</taxon>
        <taxon>Pseudomonadati</taxon>
        <taxon>Pseudomonadota</taxon>
        <taxon>Gammaproteobacteria</taxon>
        <taxon>Thiohalobacterales</taxon>
        <taxon>Thiohalobacteraceae</taxon>
        <taxon>Thiohalobacter</taxon>
    </lineage>
</organism>
<proteinExistence type="predicted"/>
<feature type="compositionally biased region" description="Low complexity" evidence="1">
    <location>
        <begin position="532"/>
        <end position="543"/>
    </location>
</feature>
<accession>A0A426QIE0</accession>
<dbReference type="GO" id="GO:0016887">
    <property type="term" value="F:ATP hydrolysis activity"/>
    <property type="evidence" value="ECO:0007669"/>
    <property type="project" value="InterPro"/>
</dbReference>
<reference evidence="3 4" key="1">
    <citation type="journal article" date="2010" name="Int. J. Syst. Evol. Microbiol.">
        <title>Thiohalobacter thiocyanaticus gen. nov., sp. nov., a moderately halophilic, sulfur-oxidizing gammaproteobacterium from hypersaline lakes, that utilizes thiocyanate.</title>
        <authorList>
            <person name="Sorokin D.Y."/>
            <person name="Kovaleva O.L."/>
            <person name="Tourova T.P."/>
            <person name="Muyzer G."/>
        </authorList>
    </citation>
    <scope>NUCLEOTIDE SEQUENCE [LARGE SCALE GENOMIC DNA]</scope>
    <source>
        <strain evidence="3 4">Hrh1</strain>
    </source>
</reference>
<protein>
    <recommendedName>
        <fullName evidence="2">ORC1/DEAH AAA+ ATPase domain-containing protein</fullName>
    </recommendedName>
</protein>
<dbReference type="InterPro" id="IPR052026">
    <property type="entry name" value="ExeA_AAA_ATPase_DNA-bind"/>
</dbReference>
<dbReference type="PANTHER" id="PTHR35894">
    <property type="entry name" value="GENERAL SECRETION PATHWAY PROTEIN A-RELATED"/>
    <property type="match status" value="1"/>
</dbReference>
<dbReference type="AlphaFoldDB" id="A0A426QIE0"/>
<evidence type="ECO:0000313" key="4">
    <source>
        <dbReference type="Proteomes" id="UP000287798"/>
    </source>
</evidence>
<feature type="region of interest" description="Disordered" evidence="1">
    <location>
        <begin position="409"/>
        <end position="448"/>
    </location>
</feature>
<name>A0A426QIE0_9GAMM</name>
<dbReference type="InterPro" id="IPR027417">
    <property type="entry name" value="P-loop_NTPase"/>
</dbReference>
<feature type="compositionally biased region" description="Basic and acidic residues" evidence="1">
    <location>
        <begin position="544"/>
        <end position="555"/>
    </location>
</feature>
<dbReference type="Pfam" id="PF13401">
    <property type="entry name" value="AAA_22"/>
    <property type="match status" value="1"/>
</dbReference>
<feature type="compositionally biased region" description="Basic and acidic residues" evidence="1">
    <location>
        <begin position="496"/>
        <end position="505"/>
    </location>
</feature>
<feature type="region of interest" description="Disordered" evidence="1">
    <location>
        <begin position="487"/>
        <end position="507"/>
    </location>
</feature>
<dbReference type="SUPFAM" id="SSF52540">
    <property type="entry name" value="P-loop containing nucleoside triphosphate hydrolases"/>
    <property type="match status" value="1"/>
</dbReference>
<gene>
    <name evidence="3" type="ORF">D6C00_05845</name>
</gene>
<evidence type="ECO:0000256" key="1">
    <source>
        <dbReference type="SAM" id="MobiDB-lite"/>
    </source>
</evidence>
<dbReference type="Gene3D" id="3.40.50.300">
    <property type="entry name" value="P-loop containing nucleotide triphosphate hydrolases"/>
    <property type="match status" value="1"/>
</dbReference>
<feature type="region of interest" description="Disordered" evidence="1">
    <location>
        <begin position="299"/>
        <end position="320"/>
    </location>
</feature>
<dbReference type="InterPro" id="IPR049945">
    <property type="entry name" value="AAA_22"/>
</dbReference>
<evidence type="ECO:0000313" key="3">
    <source>
        <dbReference type="EMBL" id="RRQ21507.1"/>
    </source>
</evidence>
<keyword evidence="4" id="KW-1185">Reference proteome</keyword>
<feature type="region of interest" description="Disordered" evidence="1">
    <location>
        <begin position="526"/>
        <end position="576"/>
    </location>
</feature>
<evidence type="ECO:0000259" key="2">
    <source>
        <dbReference type="Pfam" id="PF13401"/>
    </source>
</evidence>
<sequence length="625" mass="69088">MATPMLMNKEILVKHSSAFPVNPDCTPIFLSRGHQQALDGLVQGLRRGYRLQFLSGSPGTGKSAVLTHFRKQMTTLRTVYLNHSFMGGIDDYIDRICRELGLSEPQGTDITDDDLFSDLRSQLIDAGNPLLIVDNAEGIDSTSLEMLDTLSLKLSIPIILSGDCDFEQLASDSDTESTSRRNRAIHLGTMSREETGQYIRHRLNEFDIDNDIFSTDAVDSIHAYSNGTPRLINLLCNNCIILMGLKDKASIDAQMVHETARNKQASGIYPFTAAPADASHTHTPRPRTARLHRARPHIRTSGPEARSAPRHAPDISRPGISEPYISESYDSEPHIVAEARKPARARKLPSLRAGMILLAGVSAGIFLYGSDISKYRGEIDNLLHGAQQLYSSGRTAVQAAVHSATLSQSQALSPSVDSREGTVGSPVPDVTNHDSPAYTDRPEPGQASVAADDSLKLMEEKIRSKEERLDELEARIAALTEKLDTGLVRQASPRSQPEEQVRREESELDQLEAHIAALTEKLDAELDRQASDRQQAQSRSAATADRKPAAADRTESPSQTDDEVDPRTLSPAQKRQLIRNYLERATYELDRGQIQRAHRSIARGLEIDPYNRALQELRRQAYLAE</sequence>
<dbReference type="EMBL" id="QZMU01000001">
    <property type="protein sequence ID" value="RRQ21507.1"/>
    <property type="molecule type" value="Genomic_DNA"/>
</dbReference>
<comment type="caution">
    <text evidence="3">The sequence shown here is derived from an EMBL/GenBank/DDBJ whole genome shotgun (WGS) entry which is preliminary data.</text>
</comment>
<dbReference type="PANTHER" id="PTHR35894:SF1">
    <property type="entry name" value="PHOSPHORIBULOKINASE _ URIDINE KINASE FAMILY"/>
    <property type="match status" value="1"/>
</dbReference>
<feature type="domain" description="ORC1/DEAH AAA+ ATPase" evidence="2">
    <location>
        <begin position="50"/>
        <end position="168"/>
    </location>
</feature>